<comment type="caution">
    <text evidence="11">The sequence shown here is derived from an EMBL/GenBank/DDBJ whole genome shotgun (WGS) entry which is preliminary data.</text>
</comment>
<evidence type="ECO:0000256" key="5">
    <source>
        <dbReference type="ARBA" id="ARBA00038359"/>
    </source>
</evidence>
<name>A0A8H3WJF8_9PEZI</name>
<keyword evidence="2 7" id="KW-0812">Transmembrane</keyword>
<evidence type="ECO:0000313" key="11">
    <source>
        <dbReference type="EMBL" id="KAF0328274.1"/>
    </source>
</evidence>
<proteinExistence type="inferred from homology"/>
<dbReference type="AlphaFoldDB" id="A0A8H3WJF8"/>
<dbReference type="InterPro" id="IPR048527">
    <property type="entry name" value="Sde182_C"/>
</dbReference>
<dbReference type="Gene3D" id="3.90.245.10">
    <property type="entry name" value="Ribonucleoside hydrolase-like"/>
    <property type="match status" value="1"/>
</dbReference>
<dbReference type="Pfam" id="PF07632">
    <property type="entry name" value="Sde182_NH-like"/>
    <property type="match status" value="1"/>
</dbReference>
<dbReference type="InterPro" id="IPR013783">
    <property type="entry name" value="Ig-like_fold"/>
</dbReference>
<feature type="transmembrane region" description="Helical" evidence="7">
    <location>
        <begin position="306"/>
        <end position="326"/>
    </location>
</feature>
<dbReference type="GO" id="GO:0016799">
    <property type="term" value="F:hydrolase activity, hydrolyzing N-glycosyl compounds"/>
    <property type="evidence" value="ECO:0007669"/>
    <property type="project" value="InterPro"/>
</dbReference>
<sequence length="812" mass="89370">MSEFPVTNGTVTLLKPPDGYVVDFDHPQQQLVLEHYLVFGIGGPIALIALLQRLYTKIWLSNGFQVDDAFMCLSWMASVTIQAAYVGSIAAGGMCAHAWEMPLSRFQTYFAITYVAGPLFVLCNGFAKLSLLVLYLQLSPQKKYRAAVWASILFVATTTAGVAFVMIVRCQPIRKGFDIKISGGTCIDADPLYMSNSIANIVTDIMLFVLPIPMICSLRMGMAQKMGAMAMFAVGSMTISTSIIKLVLLPQLLRSSDPSWDSAPANVWSFVETNLFIICGSMPTLRKFFQHFTTRLEKIKKRLSSSLNIMVLPRTLSTAAVLLSSVGSTLAAEKCTAATPDKPRVFLLSDIANEPDDAQSLVRLLVYSNELRVEGLVATTSVWLNDTTRPDQMHDIVDAYEEVLPNLEKHASGWPKASYLRGLITSGLPVYGMDGVGEGKDSDGSDRLVKAVDASDEPLWLPVWGGASVLAQALWHVNATRSQDEIAKFVSKLRAYSISDQDNTGSWMRRNFPQLFFIASIHHFNRYALAAWGGISGEEYYNFPSLASKDVVSADWIKENIQSVSALGGKYPDADFIVEGDTPSLLYLIPNGLSDPEHPEWGSWGGRYGPVTYGEGHFADSVDVIKDSGKTIMSAQATVWRWREAFQNDFAARMKWSGSSEFAKAPHAPVVVLNGDKSRRVVKMIVKEEQEIGLDARESCDPDGGDLTYKWWQYLEPSSNNNSPGRDVGRLELSDTTSPIITVTMPSKEVLRAEGRNRHPNDDKHLHLILEVSDGALVSYRRIVFTIPGPKPGDATSTSAKAAEKTEAHDEL</sequence>
<dbReference type="Pfam" id="PF21027">
    <property type="entry name" value="Sde0182_C"/>
    <property type="match status" value="1"/>
</dbReference>
<evidence type="ECO:0000313" key="12">
    <source>
        <dbReference type="Proteomes" id="UP000434172"/>
    </source>
</evidence>
<feature type="transmembrane region" description="Helical" evidence="7">
    <location>
        <begin position="230"/>
        <end position="253"/>
    </location>
</feature>
<dbReference type="OrthoDB" id="3592035at2759"/>
<feature type="transmembrane region" description="Helical" evidence="7">
    <location>
        <begin position="36"/>
        <end position="55"/>
    </location>
</feature>
<feature type="transmembrane region" description="Helical" evidence="7">
    <location>
        <begin position="111"/>
        <end position="136"/>
    </location>
</feature>
<evidence type="ECO:0000256" key="2">
    <source>
        <dbReference type="ARBA" id="ARBA00022692"/>
    </source>
</evidence>
<evidence type="ECO:0000256" key="1">
    <source>
        <dbReference type="ARBA" id="ARBA00004141"/>
    </source>
</evidence>
<feature type="transmembrane region" description="Helical" evidence="7">
    <location>
        <begin position="148"/>
        <end position="168"/>
    </location>
</feature>
<feature type="domain" description="Cellulose-binding Sde182 C-terminal" evidence="10">
    <location>
        <begin position="692"/>
        <end position="787"/>
    </location>
</feature>
<dbReference type="Proteomes" id="UP000434172">
    <property type="component" value="Unassembled WGS sequence"/>
</dbReference>
<evidence type="ECO:0000256" key="3">
    <source>
        <dbReference type="ARBA" id="ARBA00022989"/>
    </source>
</evidence>
<dbReference type="PANTHER" id="PTHR33048:SF124">
    <property type="entry name" value="INTEGRAL MEMBRANE PROTEIN"/>
    <property type="match status" value="1"/>
</dbReference>
<dbReference type="GO" id="GO:0016020">
    <property type="term" value="C:membrane"/>
    <property type="evidence" value="ECO:0007669"/>
    <property type="project" value="UniProtKB-SubCell"/>
</dbReference>
<feature type="region of interest" description="Disordered" evidence="6">
    <location>
        <begin position="788"/>
        <end position="812"/>
    </location>
</feature>
<accession>A0A8H3WJF8</accession>
<feature type="domain" description="Rhodopsin" evidence="9">
    <location>
        <begin position="53"/>
        <end position="290"/>
    </location>
</feature>
<dbReference type="InterPro" id="IPR049326">
    <property type="entry name" value="Rhodopsin_dom_fungi"/>
</dbReference>
<feature type="transmembrane region" description="Helical" evidence="7">
    <location>
        <begin position="265"/>
        <end position="285"/>
    </location>
</feature>
<dbReference type="Pfam" id="PF20684">
    <property type="entry name" value="Fung_rhodopsin"/>
    <property type="match status" value="1"/>
</dbReference>
<comment type="similarity">
    <text evidence="5">Belongs to the SAT4 family.</text>
</comment>
<evidence type="ECO:0000259" key="9">
    <source>
        <dbReference type="Pfam" id="PF20684"/>
    </source>
</evidence>
<comment type="subcellular location">
    <subcellularLocation>
        <location evidence="1">Membrane</location>
        <topology evidence="1">Multi-pass membrane protein</topology>
    </subcellularLocation>
</comment>
<dbReference type="InterPro" id="IPR052337">
    <property type="entry name" value="SAT4-like"/>
</dbReference>
<dbReference type="EMBL" id="WOWK01000018">
    <property type="protein sequence ID" value="KAF0328274.1"/>
    <property type="molecule type" value="Genomic_DNA"/>
</dbReference>
<dbReference type="InterPro" id="IPR011483">
    <property type="entry name" value="Sde182_NH-like"/>
</dbReference>
<dbReference type="InterPro" id="IPR036452">
    <property type="entry name" value="Ribo_hydro-like"/>
</dbReference>
<organism evidence="11 12">
    <name type="scientific">Colletotrichum asianum</name>
    <dbReference type="NCBI Taxonomy" id="702518"/>
    <lineage>
        <taxon>Eukaryota</taxon>
        <taxon>Fungi</taxon>
        <taxon>Dikarya</taxon>
        <taxon>Ascomycota</taxon>
        <taxon>Pezizomycotina</taxon>
        <taxon>Sordariomycetes</taxon>
        <taxon>Hypocreomycetidae</taxon>
        <taxon>Glomerellales</taxon>
        <taxon>Glomerellaceae</taxon>
        <taxon>Colletotrichum</taxon>
        <taxon>Colletotrichum gloeosporioides species complex</taxon>
    </lineage>
</organism>
<evidence type="ECO:0000259" key="10">
    <source>
        <dbReference type="Pfam" id="PF21027"/>
    </source>
</evidence>
<dbReference type="Gene3D" id="2.60.40.10">
    <property type="entry name" value="Immunoglobulins"/>
    <property type="match status" value="1"/>
</dbReference>
<reference evidence="11 12" key="1">
    <citation type="submission" date="2019-12" db="EMBL/GenBank/DDBJ databases">
        <title>A genome sequence resource for the geographically widespread anthracnose pathogen Colletotrichum asianum.</title>
        <authorList>
            <person name="Meng Y."/>
        </authorList>
    </citation>
    <scope>NUCLEOTIDE SEQUENCE [LARGE SCALE GENOMIC DNA]</scope>
    <source>
        <strain evidence="11 12">ICMP 18580</strain>
    </source>
</reference>
<keyword evidence="4 7" id="KW-0472">Membrane</keyword>
<evidence type="ECO:0000256" key="6">
    <source>
        <dbReference type="SAM" id="MobiDB-lite"/>
    </source>
</evidence>
<feature type="transmembrane region" description="Helical" evidence="7">
    <location>
        <begin position="75"/>
        <end position="99"/>
    </location>
</feature>
<evidence type="ECO:0000256" key="4">
    <source>
        <dbReference type="ARBA" id="ARBA00023136"/>
    </source>
</evidence>
<protein>
    <submittedName>
        <fullName evidence="11">Cellulose-binding protein</fullName>
    </submittedName>
</protein>
<evidence type="ECO:0000259" key="8">
    <source>
        <dbReference type="Pfam" id="PF07632"/>
    </source>
</evidence>
<keyword evidence="12" id="KW-1185">Reference proteome</keyword>
<feature type="domain" description="Cellulose-binding Sde182 nucleoside hydrolase-like" evidence="8">
    <location>
        <begin position="344"/>
        <end position="608"/>
    </location>
</feature>
<gene>
    <name evidence="11" type="ORF">GQ607_004426</name>
</gene>
<feature type="transmembrane region" description="Helical" evidence="7">
    <location>
        <begin position="198"/>
        <end position="218"/>
    </location>
</feature>
<evidence type="ECO:0000256" key="7">
    <source>
        <dbReference type="SAM" id="Phobius"/>
    </source>
</evidence>
<dbReference type="PANTHER" id="PTHR33048">
    <property type="entry name" value="PTH11-LIKE INTEGRAL MEMBRANE PROTEIN (AFU_ORTHOLOGUE AFUA_5G11245)"/>
    <property type="match status" value="1"/>
</dbReference>
<keyword evidence="3 7" id="KW-1133">Transmembrane helix</keyword>
<feature type="compositionally biased region" description="Basic and acidic residues" evidence="6">
    <location>
        <begin position="802"/>
        <end position="812"/>
    </location>
</feature>